<dbReference type="Proteomes" id="UP001155057">
    <property type="component" value="Unassembled WGS sequence"/>
</dbReference>
<dbReference type="AlphaFoldDB" id="A0A9X2ZWR3"/>
<sequence>MGMVLDLLRGQCLSVREIAIHVAWSLWLKEVQKVNFHKTRDGRLDFYNQLVL</sequence>
<evidence type="ECO:0000313" key="2">
    <source>
        <dbReference type="Proteomes" id="UP001155057"/>
    </source>
</evidence>
<protein>
    <submittedName>
        <fullName evidence="1">Uncharacterized protein</fullName>
    </submittedName>
</protein>
<proteinExistence type="predicted"/>
<reference evidence="1" key="1">
    <citation type="submission" date="2022-08" db="EMBL/GenBank/DDBJ databases">
        <title>Genomic Encyclopedia of Type Strains, Phase V (KMG-V): Genome sequencing to study the core and pangenomes of soil and plant-associated prokaryotes.</title>
        <authorList>
            <person name="Whitman W."/>
        </authorList>
    </citation>
    <scope>NUCLEOTIDE SEQUENCE</scope>
    <source>
        <strain evidence="1">SP3049</strain>
    </source>
</reference>
<organism evidence="1 2">
    <name type="scientific">Salinibacter ruber</name>
    <dbReference type="NCBI Taxonomy" id="146919"/>
    <lineage>
        <taxon>Bacteria</taxon>
        <taxon>Pseudomonadati</taxon>
        <taxon>Rhodothermota</taxon>
        <taxon>Rhodothermia</taxon>
        <taxon>Rhodothermales</taxon>
        <taxon>Salinibacteraceae</taxon>
        <taxon>Salinibacter</taxon>
    </lineage>
</organism>
<comment type="caution">
    <text evidence="1">The sequence shown here is derived from an EMBL/GenBank/DDBJ whole genome shotgun (WGS) entry which is preliminary data.</text>
</comment>
<name>A0A9X2ZWR3_9BACT</name>
<evidence type="ECO:0000313" key="1">
    <source>
        <dbReference type="EMBL" id="MCS3711287.1"/>
    </source>
</evidence>
<accession>A0A9X2ZWR3</accession>
<dbReference type="EMBL" id="JANUAE010000012">
    <property type="protein sequence ID" value="MCS3711287.1"/>
    <property type="molecule type" value="Genomic_DNA"/>
</dbReference>
<gene>
    <name evidence="1" type="ORF">GGP61_002920</name>
</gene>